<evidence type="ECO:0000256" key="3">
    <source>
        <dbReference type="PROSITE-ProRule" id="PRU10007"/>
    </source>
</evidence>
<evidence type="ECO:0000256" key="2">
    <source>
        <dbReference type="ARBA" id="ARBA00023002"/>
    </source>
</evidence>
<dbReference type="Pfam" id="PF00171">
    <property type="entry name" value="Aldedh"/>
    <property type="match status" value="1"/>
</dbReference>
<dbReference type="InterPro" id="IPR015590">
    <property type="entry name" value="Aldehyde_DH_dom"/>
</dbReference>
<dbReference type="PANTHER" id="PTHR42804:SF1">
    <property type="entry name" value="ALDEHYDE DEHYDROGENASE-RELATED"/>
    <property type="match status" value="1"/>
</dbReference>
<dbReference type="FunFam" id="3.40.605.10:FF:000026">
    <property type="entry name" value="Aldehyde dehydrogenase, putative"/>
    <property type="match status" value="1"/>
</dbReference>
<dbReference type="Gene3D" id="3.40.309.10">
    <property type="entry name" value="Aldehyde Dehydrogenase, Chain A, domain 2"/>
    <property type="match status" value="1"/>
</dbReference>
<reference evidence="7" key="1">
    <citation type="submission" date="2017-01" db="EMBL/GenBank/DDBJ databases">
        <authorList>
            <person name="Varghese N."/>
            <person name="Submissions S."/>
        </authorList>
    </citation>
    <scope>NUCLEOTIDE SEQUENCE [LARGE SCALE GENOMIC DNA]</scope>
    <source>
        <strain evidence="7">DSM 22306</strain>
    </source>
</reference>
<proteinExistence type="inferred from homology"/>
<evidence type="ECO:0000259" key="5">
    <source>
        <dbReference type="Pfam" id="PF00171"/>
    </source>
</evidence>
<dbReference type="STRING" id="619304.SAMN05421760_112141"/>
<dbReference type="FunFam" id="3.40.309.10:FF:000009">
    <property type="entry name" value="Aldehyde dehydrogenase A"/>
    <property type="match status" value="1"/>
</dbReference>
<organism evidence="6 7">
    <name type="scientific">Neptunomonas antarctica</name>
    <dbReference type="NCBI Taxonomy" id="619304"/>
    <lineage>
        <taxon>Bacteria</taxon>
        <taxon>Pseudomonadati</taxon>
        <taxon>Pseudomonadota</taxon>
        <taxon>Gammaproteobacteria</taxon>
        <taxon>Oceanospirillales</taxon>
        <taxon>Oceanospirillaceae</taxon>
        <taxon>Neptunomonas</taxon>
    </lineage>
</organism>
<dbReference type="Proteomes" id="UP000185999">
    <property type="component" value="Unassembled WGS sequence"/>
</dbReference>
<gene>
    <name evidence="6" type="ORF">SAMN05421760_112141</name>
</gene>
<name>A0A1N7P4Z9_9GAMM</name>
<dbReference type="InterPro" id="IPR016161">
    <property type="entry name" value="Ald_DH/histidinol_DH"/>
</dbReference>
<accession>A0A1N7P4Z9</accession>
<evidence type="ECO:0000313" key="6">
    <source>
        <dbReference type="EMBL" id="SIT05673.1"/>
    </source>
</evidence>
<dbReference type="CDD" id="cd07138">
    <property type="entry name" value="ALDH_CddD_SSP0762"/>
    <property type="match status" value="1"/>
</dbReference>
<feature type="domain" description="Aldehyde dehydrogenase" evidence="5">
    <location>
        <begin position="14"/>
        <end position="469"/>
    </location>
</feature>
<keyword evidence="7" id="KW-1185">Reference proteome</keyword>
<dbReference type="RefSeq" id="WP_054341941.1">
    <property type="nucleotide sequence ID" value="NZ_FTOE01000012.1"/>
</dbReference>
<dbReference type="InterPro" id="IPR016162">
    <property type="entry name" value="Ald_DH_N"/>
</dbReference>
<feature type="active site" evidence="3">
    <location>
        <position position="245"/>
    </location>
</feature>
<keyword evidence="2 4" id="KW-0560">Oxidoreductase</keyword>
<dbReference type="InterPro" id="IPR029510">
    <property type="entry name" value="Ald_DH_CS_GLU"/>
</dbReference>
<evidence type="ECO:0000313" key="7">
    <source>
        <dbReference type="Proteomes" id="UP000185999"/>
    </source>
</evidence>
<dbReference type="FunFam" id="3.40.605.10:FF:000007">
    <property type="entry name" value="NAD/NADP-dependent betaine aldehyde dehydrogenase"/>
    <property type="match status" value="1"/>
</dbReference>
<comment type="similarity">
    <text evidence="1 4">Belongs to the aldehyde dehydrogenase family.</text>
</comment>
<dbReference type="InterPro" id="IPR016163">
    <property type="entry name" value="Ald_DH_C"/>
</dbReference>
<dbReference type="AlphaFoldDB" id="A0A1N7P4Z9"/>
<evidence type="ECO:0000256" key="1">
    <source>
        <dbReference type="ARBA" id="ARBA00009986"/>
    </source>
</evidence>
<dbReference type="Gene3D" id="3.40.605.10">
    <property type="entry name" value="Aldehyde Dehydrogenase, Chain A, domain 1"/>
    <property type="match status" value="1"/>
</dbReference>
<sequence>MRDLQKFYIDGQWLDPIGLKSLAVINPATETPIATIRLGNKDDVDAAVTAARKAFDDFSQTSIDDRIALLEKIITAYKNHSNALAEAITSEMGAPDQFARKAQVGAGLGHFLVALKLLKNYKFEDVIGTTRVVKEPIGVCALITPWNWPLNQIACKVAPALAAGCTMVLKPSEIAPLSAHIFAQIMHEAGVPAGVFNLIDGDGVGVGTALTHHPEVDMVSFTGSTRAGTLVSQAAAETVKRVALELGGKSANILLHDADFEKAVSRGVKGVMSNSGQSCNALTRMLVPVDKLDEVIEIARRTAGSVIVGAPNDAATVMGPVVSDVQWHKIQTLINKGIDEGAQLVCGGPGKPEGLETGYYVKPTIFAQVTNDMTIAREEVFGPVLSIISYTNEDEAIAIANDSPYGLSGGVWSEDLNRARSVAARLRTGMVHLNGAANDSRAPFGGYKQSGIGREWGAYGLEEFLETKALFGYEIV</sequence>
<evidence type="ECO:0000256" key="4">
    <source>
        <dbReference type="RuleBase" id="RU003345"/>
    </source>
</evidence>
<dbReference type="GO" id="GO:0016620">
    <property type="term" value="F:oxidoreductase activity, acting on the aldehyde or oxo group of donors, NAD or NADP as acceptor"/>
    <property type="evidence" value="ECO:0007669"/>
    <property type="project" value="InterPro"/>
</dbReference>
<dbReference type="SUPFAM" id="SSF53720">
    <property type="entry name" value="ALDH-like"/>
    <property type="match status" value="1"/>
</dbReference>
<dbReference type="OrthoDB" id="9812625at2"/>
<dbReference type="PROSITE" id="PS00687">
    <property type="entry name" value="ALDEHYDE_DEHYDR_GLU"/>
    <property type="match status" value="1"/>
</dbReference>
<dbReference type="EMBL" id="FTOE01000012">
    <property type="protein sequence ID" value="SIT05673.1"/>
    <property type="molecule type" value="Genomic_DNA"/>
</dbReference>
<dbReference type="PANTHER" id="PTHR42804">
    <property type="entry name" value="ALDEHYDE DEHYDROGENASE"/>
    <property type="match status" value="1"/>
</dbReference>
<protein>
    <submittedName>
        <fullName evidence="6">Aldehyde dehydrogenase (NAD+)</fullName>
    </submittedName>
</protein>